<dbReference type="EMBL" id="JARBJD010000091">
    <property type="protein sequence ID" value="KAK2953424.1"/>
    <property type="molecule type" value="Genomic_DNA"/>
</dbReference>
<dbReference type="Gene3D" id="3.40.50.1820">
    <property type="entry name" value="alpha/beta hydrolase"/>
    <property type="match status" value="1"/>
</dbReference>
<name>A0ABQ9XR90_9EUKA</name>
<evidence type="ECO:0000313" key="5">
    <source>
        <dbReference type="EMBL" id="KAK2953424.1"/>
    </source>
</evidence>
<keyword evidence="3" id="KW-0963">Cytoplasm</keyword>
<dbReference type="InterPro" id="IPR000073">
    <property type="entry name" value="AB_hydrolase_1"/>
</dbReference>
<evidence type="ECO:0000313" key="6">
    <source>
        <dbReference type="Proteomes" id="UP001281761"/>
    </source>
</evidence>
<evidence type="ECO:0000259" key="4">
    <source>
        <dbReference type="Pfam" id="PF00561"/>
    </source>
</evidence>
<dbReference type="Proteomes" id="UP001281761">
    <property type="component" value="Unassembled WGS sequence"/>
</dbReference>
<organism evidence="5 6">
    <name type="scientific">Blattamonas nauphoetae</name>
    <dbReference type="NCBI Taxonomy" id="2049346"/>
    <lineage>
        <taxon>Eukaryota</taxon>
        <taxon>Metamonada</taxon>
        <taxon>Preaxostyla</taxon>
        <taxon>Oxymonadida</taxon>
        <taxon>Blattamonas</taxon>
    </lineage>
</organism>
<comment type="subcellular location">
    <subcellularLocation>
        <location evidence="1">Cytoplasm</location>
    </subcellularLocation>
</comment>
<dbReference type="PANTHER" id="PTHR15913">
    <property type="entry name" value="ACID CLUSTER PROTEIN 33"/>
    <property type="match status" value="1"/>
</dbReference>
<dbReference type="PANTHER" id="PTHR15913:SF0">
    <property type="entry name" value="MASPARDIN"/>
    <property type="match status" value="1"/>
</dbReference>
<accession>A0ABQ9XR90</accession>
<dbReference type="Pfam" id="PF00561">
    <property type="entry name" value="Abhydrolase_1"/>
    <property type="match status" value="1"/>
</dbReference>
<feature type="domain" description="AB hydrolase-1" evidence="4">
    <location>
        <begin position="59"/>
        <end position="185"/>
    </location>
</feature>
<reference evidence="5 6" key="1">
    <citation type="journal article" date="2022" name="bioRxiv">
        <title>Genomics of Preaxostyla Flagellates Illuminates Evolutionary Transitions and the Path Towards Mitochondrial Loss.</title>
        <authorList>
            <person name="Novak L.V.F."/>
            <person name="Treitli S.C."/>
            <person name="Pyrih J."/>
            <person name="Halakuc P."/>
            <person name="Pipaliya S.V."/>
            <person name="Vacek V."/>
            <person name="Brzon O."/>
            <person name="Soukal P."/>
            <person name="Eme L."/>
            <person name="Dacks J.B."/>
            <person name="Karnkowska A."/>
            <person name="Elias M."/>
            <person name="Hampl V."/>
        </authorList>
    </citation>
    <scope>NUCLEOTIDE SEQUENCE [LARGE SCALE GENOMIC DNA]</scope>
    <source>
        <strain evidence="5">NAU3</strain>
        <tissue evidence="5">Gut</tissue>
    </source>
</reference>
<evidence type="ECO:0000256" key="2">
    <source>
        <dbReference type="ARBA" id="ARBA00020148"/>
    </source>
</evidence>
<comment type="caution">
    <text evidence="5">The sequence shown here is derived from an EMBL/GenBank/DDBJ whole genome shotgun (WGS) entry which is preliminary data.</text>
</comment>
<keyword evidence="6" id="KW-1185">Reference proteome</keyword>
<evidence type="ECO:0000256" key="1">
    <source>
        <dbReference type="ARBA" id="ARBA00004496"/>
    </source>
</evidence>
<dbReference type="InterPro" id="IPR029058">
    <property type="entry name" value="AB_hydrolase_fold"/>
</dbReference>
<protein>
    <recommendedName>
        <fullName evidence="2">Maspardin</fullName>
    </recommendedName>
</protein>
<proteinExistence type="predicted"/>
<dbReference type="InterPro" id="IPR026151">
    <property type="entry name" value="Maspardin"/>
</dbReference>
<evidence type="ECO:0000256" key="3">
    <source>
        <dbReference type="ARBA" id="ARBA00022490"/>
    </source>
</evidence>
<sequence length="325" mass="37034">MSFFKRLFRKDEEGPTDIKENRAMYTRFKEVILQQKVNISHHHVVSWKFYDSGGTSKHPLVLLHPAGATAHCFFKLFNELPLKGVRIIAVQSPAFHHHDQWLESFRQFIIKIRLKQIHILGAGLGGFLALLFARLHPRRVLSTILINSFATNVSYLANVQKFEYSPAYSLRNYISQRFEKEGAEFNGHEITHLSPQNVAAVEFVKEQMADLSQEDLYSSLCLLCTEAFVDKTKISQTRMTIIQCQDYSSVDESTRNTLQSYFPRATYVPLQTGGDFPYISVPDEVSAIILGHLQRVGEQLVEIVDDQDIVDARDCPSVGLKPAED</sequence>
<gene>
    <name evidence="5" type="ORF">BLNAU_11557</name>
</gene>
<dbReference type="SUPFAM" id="SSF53474">
    <property type="entry name" value="alpha/beta-Hydrolases"/>
    <property type="match status" value="1"/>
</dbReference>